<feature type="domain" description="MSP" evidence="2">
    <location>
        <begin position="353"/>
        <end position="521"/>
    </location>
</feature>
<dbReference type="PANTHER" id="PTHR22538">
    <property type="entry name" value="CILIA- AND FLAGELLA-ASSOCIATED PROTEIN 74"/>
    <property type="match status" value="1"/>
</dbReference>
<feature type="region of interest" description="Disordered" evidence="1">
    <location>
        <begin position="563"/>
        <end position="587"/>
    </location>
</feature>
<evidence type="ECO:0000259" key="2">
    <source>
        <dbReference type="PROSITE" id="PS50202"/>
    </source>
</evidence>
<protein>
    <recommendedName>
        <fullName evidence="2">MSP domain-containing protein</fullName>
    </recommendedName>
</protein>
<reference evidence="3 4" key="1">
    <citation type="submission" date="2015-07" db="EMBL/GenBank/DDBJ databases">
        <title>High-quality genome of monoxenous trypanosomatid Leptomonas pyrrhocoris.</title>
        <authorList>
            <person name="Flegontov P."/>
            <person name="Butenko A."/>
            <person name="Firsov S."/>
            <person name="Vlcek C."/>
            <person name="Logacheva M.D."/>
            <person name="Field M."/>
            <person name="Filatov D."/>
            <person name="Flegontova O."/>
            <person name="Gerasimov E."/>
            <person name="Jackson A.P."/>
            <person name="Kelly S."/>
            <person name="Opperdoes F."/>
            <person name="O'Reilly A."/>
            <person name="Votypka J."/>
            <person name="Yurchenko V."/>
            <person name="Lukes J."/>
        </authorList>
    </citation>
    <scope>NUCLEOTIDE SEQUENCE [LARGE SCALE GENOMIC DNA]</scope>
    <source>
        <strain evidence="3">H10</strain>
    </source>
</reference>
<dbReference type="PROSITE" id="PS50202">
    <property type="entry name" value="MSP"/>
    <property type="match status" value="1"/>
</dbReference>
<evidence type="ECO:0000313" key="3">
    <source>
        <dbReference type="EMBL" id="KPA78529.1"/>
    </source>
</evidence>
<dbReference type="VEuPathDB" id="TriTrypDB:LpyrH10_13_0800"/>
<dbReference type="InterPro" id="IPR056307">
    <property type="entry name" value="Ig-CFAP74_3rd"/>
</dbReference>
<dbReference type="Proteomes" id="UP000037923">
    <property type="component" value="Unassembled WGS sequence"/>
</dbReference>
<dbReference type="InterPro" id="IPR056306">
    <property type="entry name" value="Ig-CFAP74_2nd"/>
</dbReference>
<dbReference type="GeneID" id="26906424"/>
<dbReference type="InterPro" id="IPR013783">
    <property type="entry name" value="Ig-like_fold"/>
</dbReference>
<evidence type="ECO:0000313" key="4">
    <source>
        <dbReference type="Proteomes" id="UP000037923"/>
    </source>
</evidence>
<keyword evidence="4" id="KW-1185">Reference proteome</keyword>
<dbReference type="RefSeq" id="XP_015656968.1">
    <property type="nucleotide sequence ID" value="XM_015804394.1"/>
</dbReference>
<dbReference type="EMBL" id="LGTL01000013">
    <property type="protein sequence ID" value="KPA78529.1"/>
    <property type="molecule type" value="Genomic_DNA"/>
</dbReference>
<name>A0A0M9FYI1_LEPPY</name>
<dbReference type="Gene3D" id="2.60.40.10">
    <property type="entry name" value="Immunoglobulins"/>
    <property type="match status" value="4"/>
</dbReference>
<feature type="compositionally biased region" description="Polar residues" evidence="1">
    <location>
        <begin position="563"/>
        <end position="572"/>
    </location>
</feature>
<dbReference type="OMA" id="FRIQCCL"/>
<dbReference type="Pfam" id="PF24770">
    <property type="entry name" value="Ig-CFAP74_2"/>
    <property type="match status" value="1"/>
</dbReference>
<dbReference type="AlphaFoldDB" id="A0A0M9FYI1"/>
<dbReference type="OrthoDB" id="545169at2759"/>
<proteinExistence type="predicted"/>
<comment type="caution">
    <text evidence="3">The sequence shown here is derived from an EMBL/GenBank/DDBJ whole genome shotgun (WGS) entry which is preliminary data.</text>
</comment>
<dbReference type="InterPro" id="IPR000535">
    <property type="entry name" value="MSP_dom"/>
</dbReference>
<organism evidence="3 4">
    <name type="scientific">Leptomonas pyrrhocoris</name>
    <name type="common">Firebug parasite</name>
    <dbReference type="NCBI Taxonomy" id="157538"/>
    <lineage>
        <taxon>Eukaryota</taxon>
        <taxon>Discoba</taxon>
        <taxon>Euglenozoa</taxon>
        <taxon>Kinetoplastea</taxon>
        <taxon>Metakinetoplastina</taxon>
        <taxon>Trypanosomatida</taxon>
        <taxon>Trypanosomatidae</taxon>
        <taxon>Leishmaniinae</taxon>
        <taxon>Leptomonas</taxon>
    </lineage>
</organism>
<dbReference type="PANTHER" id="PTHR22538:SF0">
    <property type="entry name" value="CILIA- AND FLAGELLA-ASSOCIATED PROTEIN 74"/>
    <property type="match status" value="1"/>
</dbReference>
<dbReference type="Pfam" id="PF24778">
    <property type="entry name" value="Ig-CFAP74_3rd"/>
    <property type="match status" value="1"/>
</dbReference>
<sequence>MPILPKFANVLQFDYEIPPRISPGLSWEVTLRFRPRENTDFSTALYLKAEEGYFKLPISTSRKAFLFSVEPSTVDFGTVVVGEEQTRHITLRNKGALSGTVIVGGAFKSLLDLKQTNPVNGKKVSFFHIFPQQYKMEVPPFSTLDIAVKFAPLSAITLDTNITLTDKNNSCEVFTIPITGASTELPVYLAKGKIDFGACFFNEQYWDEVTIVNRTNITAVADFRIPAALSTVISVSPSRACVQPGEQYIVQVAFTTTKKMPRDFSSTVECVVRGQTLPLPLKIGAILSERCPQLPTTTFDVGKLILNTTHVVEVPVTNESSVVQLVGFESLPTWIKASRAVLEMVPQETSTFHLTVEPPQKGRFSQRLRVINEFGDSQTITISGQGVGASFGMSSRTLRLPACTLGSSVSATTVLFNASEKAGEFCFAVPNSFFRVSPDTGVLQPGESIPIAVLFNAPTEFEAAGLSLRSVASQRSMKNKRDAPAATVSDGITAQKRAMYDDWESGNEYRMWSKHRQFRLKCDINNGSEDSFLVSVRCCAVKPLVYIEEVASISNALTTDAQNSRVPHTLQSPKKHAAPAGEAEQMESESKQTFEIVLDYGKVPIHCVSMQQCLISNKDPEYCFVRAPPMNPLSAFSVLSYAFNGVATQCGTNVYLAFQPRKYGKYCETLRFELASQSGRKTSVLVRAQGVCNPTQLTISIADSAPLPEKGQSESFSQLYFHCTQKNDSVKKSLSFFNVGSSPLAVVINGAADDTTLCSEGHTRCSFLVHPRIFTVAPNSKHPVHVVFAPADEGLHSQRLSIAASGETREVALEGRCVKSVVYALVPHTFAGSVKVVAISFTEDIGCRPEFPVSLTFEENESKTIVVGSVGNGPTGEYELLNWEKTRSFAIPPDWSVTPPSQPILAGKEARLCIQRISRGSDKVHSAGLVGNSGALFPLRFTIVLKGEAASVSQHNALYVVCSSA</sequence>
<accession>A0A0M9FYI1</accession>
<evidence type="ECO:0000256" key="1">
    <source>
        <dbReference type="SAM" id="MobiDB-lite"/>
    </source>
</evidence>
<gene>
    <name evidence="3" type="ORF">ABB37_06135</name>
</gene>